<name>A0ABX7WWY1_9GAMM</name>
<dbReference type="Proteomes" id="UP000672039">
    <property type="component" value="Chromosome"/>
</dbReference>
<dbReference type="RefSeq" id="WP_210224361.1">
    <property type="nucleotide sequence ID" value="NZ_CP072801.1"/>
</dbReference>
<dbReference type="EMBL" id="CP072801">
    <property type="protein sequence ID" value="QTR48140.1"/>
    <property type="molecule type" value="Genomic_DNA"/>
</dbReference>
<evidence type="ECO:0000313" key="2">
    <source>
        <dbReference type="Proteomes" id="UP000672039"/>
    </source>
</evidence>
<reference evidence="1 2" key="1">
    <citation type="submission" date="2021-04" db="EMBL/GenBank/DDBJ databases">
        <title>Genomics, taxonomy and metabolism of representatives of sulfur bacteria of the genus Thiothrix: Thiothrix fructosivorans QT, Thiothrix unzii A1T and three new species, Thiothrix subterranea sp. nov., Thiothrix litoralis sp. nov. and 'Candidatus Thiothrix anitrata' sp. nov.</title>
        <authorList>
            <person name="Ravin N.V."/>
            <person name="Smolyakov D."/>
            <person name="Rudenko T.S."/>
            <person name="Mardanov A.V."/>
            <person name="Beletsky A.V."/>
            <person name="Markov N.D."/>
            <person name="Fomenkov A.I."/>
            <person name="Roberts R.J."/>
            <person name="Karnachuk O.V."/>
            <person name="Novikov A."/>
            <person name="Grabovich M.Y."/>
        </authorList>
    </citation>
    <scope>NUCLEOTIDE SEQUENCE [LARGE SCALE GENOMIC DNA]</scope>
    <source>
        <strain evidence="1 2">AS</strain>
    </source>
</reference>
<evidence type="ECO:0000313" key="1">
    <source>
        <dbReference type="EMBL" id="QTR48140.1"/>
    </source>
</evidence>
<accession>A0ABX7WWY1</accession>
<proteinExistence type="predicted"/>
<organism evidence="1 2">
    <name type="scientific">Thiothrix litoralis</name>
    <dbReference type="NCBI Taxonomy" id="2891210"/>
    <lineage>
        <taxon>Bacteria</taxon>
        <taxon>Pseudomonadati</taxon>
        <taxon>Pseudomonadota</taxon>
        <taxon>Gammaproteobacteria</taxon>
        <taxon>Thiotrichales</taxon>
        <taxon>Thiotrichaceae</taxon>
        <taxon>Thiothrix</taxon>
    </lineage>
</organism>
<protein>
    <submittedName>
        <fullName evidence="1">Uncharacterized protein</fullName>
    </submittedName>
</protein>
<gene>
    <name evidence="1" type="ORF">J9253_09580</name>
</gene>
<sequence>MIEAYFAQIERVLQAVPNAQNLTLRKTLYNDKQGYIAGSIVFEGGDRLDFAEVKNTDHAGKVKYRYPKTGSEIADFVIEHQAAITGAIATAVAVLKSACFCGK</sequence>
<keyword evidence="2" id="KW-1185">Reference proteome</keyword>